<dbReference type="EMBL" id="JAPDRQ010000129">
    <property type="protein sequence ID" value="KAJ9654190.1"/>
    <property type="molecule type" value="Genomic_DNA"/>
</dbReference>
<evidence type="ECO:0000313" key="1">
    <source>
        <dbReference type="EMBL" id="KAJ9654190.1"/>
    </source>
</evidence>
<gene>
    <name evidence="1" type="primary">NDE1_2</name>
    <name evidence="1" type="ORF">H2198_006754</name>
</gene>
<name>A0ACC3A254_9EURO</name>
<proteinExistence type="predicted"/>
<keyword evidence="2" id="KW-1185">Reference proteome</keyword>
<organism evidence="1 2">
    <name type="scientific">Neophaeococcomyces mojaviensis</name>
    <dbReference type="NCBI Taxonomy" id="3383035"/>
    <lineage>
        <taxon>Eukaryota</taxon>
        <taxon>Fungi</taxon>
        <taxon>Dikarya</taxon>
        <taxon>Ascomycota</taxon>
        <taxon>Pezizomycotina</taxon>
        <taxon>Eurotiomycetes</taxon>
        <taxon>Chaetothyriomycetidae</taxon>
        <taxon>Chaetothyriales</taxon>
        <taxon>Chaetothyriales incertae sedis</taxon>
        <taxon>Neophaeococcomyces</taxon>
    </lineage>
</organism>
<sequence length="599" mass="65099">MPGSERSLPSSPAPGASSEECLKYYKAQYELLEAELADFQASSKDLEAELERDVEQAEKRERQLKEQAQNLKYEVDEWKQKHKQAKTEAGAAQALLEREIKTLRQENLTLRQRVRDIEVANDDYERKQRTTEVSLEDMESKYSQAIERAVILEEEVKTGEQERESLRIETQRLKDEYSDFKIEAEIVRRRLEKAEQQLAGKRTPLHIAAGQAAISPRSELSPTTTDTSGPSFDTPPAKKTDSSSVSDTPTPPSPPASEKSAITQPFATPLAGKTRISITATSATPRQPPISARGNGHARGSSIAALTRTQTGPAYRQSLGVGSLPVRQSGLPQSSSIIHLRNLQGKMKKLEERVQTARSKLPTPTDTPTRGSPRSGSALGNYIPASVTMRSKRRNAGSILSAGDSQADDVLSTPHIPRTKATRNSLTQRPASPTRTTMAAPPRPPSRASVLSHQTSRSQYQPGQSRPTSRASISGLRSLANGNSFAPNASTDRVRPHSSLSNHTGYDGAFDEGLENDTNGILSSSPRKSTFAKRTSDVGTAIPTPGAGIKRVSLGGGSRLPASARRQSTGIPSTEMRPPSRQVLGDVREGQADDLNETF</sequence>
<reference evidence="1" key="1">
    <citation type="submission" date="2022-10" db="EMBL/GenBank/DDBJ databases">
        <title>Culturing micro-colonial fungi from biological soil crusts in the Mojave desert and describing Neophaeococcomyces mojavensis, and introducing the new genera and species Taxawa tesnikishii.</title>
        <authorList>
            <person name="Kurbessoian T."/>
            <person name="Stajich J.E."/>
        </authorList>
    </citation>
    <scope>NUCLEOTIDE SEQUENCE</scope>
    <source>
        <strain evidence="1">JES_112</strain>
    </source>
</reference>
<evidence type="ECO:0000313" key="2">
    <source>
        <dbReference type="Proteomes" id="UP001172386"/>
    </source>
</evidence>
<protein>
    <submittedName>
        <fullName evidence="1">NADH:ubiquinone oxidoreductase</fullName>
    </submittedName>
</protein>
<comment type="caution">
    <text evidence="1">The sequence shown here is derived from an EMBL/GenBank/DDBJ whole genome shotgun (WGS) entry which is preliminary data.</text>
</comment>
<accession>A0ACC3A254</accession>
<dbReference type="Proteomes" id="UP001172386">
    <property type="component" value="Unassembled WGS sequence"/>
</dbReference>